<evidence type="ECO:0000256" key="1">
    <source>
        <dbReference type="SAM" id="MobiDB-lite"/>
    </source>
</evidence>
<evidence type="ECO:0000313" key="3">
    <source>
        <dbReference type="Proteomes" id="UP000789901"/>
    </source>
</evidence>
<dbReference type="Proteomes" id="UP000789901">
    <property type="component" value="Unassembled WGS sequence"/>
</dbReference>
<comment type="caution">
    <text evidence="2">The sequence shown here is derived from an EMBL/GenBank/DDBJ whole genome shotgun (WGS) entry which is preliminary data.</text>
</comment>
<feature type="non-terminal residue" evidence="2">
    <location>
        <position position="1"/>
    </location>
</feature>
<organism evidence="2 3">
    <name type="scientific">Gigaspora margarita</name>
    <dbReference type="NCBI Taxonomy" id="4874"/>
    <lineage>
        <taxon>Eukaryota</taxon>
        <taxon>Fungi</taxon>
        <taxon>Fungi incertae sedis</taxon>
        <taxon>Mucoromycota</taxon>
        <taxon>Glomeromycotina</taxon>
        <taxon>Glomeromycetes</taxon>
        <taxon>Diversisporales</taxon>
        <taxon>Gigasporaceae</taxon>
        <taxon>Gigaspora</taxon>
    </lineage>
</organism>
<gene>
    <name evidence="2" type="ORF">GMARGA_LOCUS34105</name>
</gene>
<name>A0ABN7WR34_GIGMA</name>
<protein>
    <submittedName>
        <fullName evidence="2">1681_t:CDS:1</fullName>
    </submittedName>
</protein>
<proteinExistence type="predicted"/>
<accession>A0ABN7WR34</accession>
<sequence>NSRKRNIDLVDVTENSSESEEEHATNREEKKVTGIMKLLATIVFLKKTWARGKPAKLEAHLANECPNCPENISRYWCEKVAERNSKKKPYQIK</sequence>
<reference evidence="2 3" key="1">
    <citation type="submission" date="2021-06" db="EMBL/GenBank/DDBJ databases">
        <authorList>
            <person name="Kallberg Y."/>
            <person name="Tangrot J."/>
            <person name="Rosling A."/>
        </authorList>
    </citation>
    <scope>NUCLEOTIDE SEQUENCE [LARGE SCALE GENOMIC DNA]</scope>
    <source>
        <strain evidence="2 3">120-4 pot B 10/14</strain>
    </source>
</reference>
<dbReference type="EMBL" id="CAJVQB010058717">
    <property type="protein sequence ID" value="CAG8838695.1"/>
    <property type="molecule type" value="Genomic_DNA"/>
</dbReference>
<keyword evidence="3" id="KW-1185">Reference proteome</keyword>
<evidence type="ECO:0000313" key="2">
    <source>
        <dbReference type="EMBL" id="CAG8838695.1"/>
    </source>
</evidence>
<feature type="region of interest" description="Disordered" evidence="1">
    <location>
        <begin position="1"/>
        <end position="28"/>
    </location>
</feature>